<keyword evidence="6 8" id="KW-0067">ATP-binding</keyword>
<evidence type="ECO:0000256" key="8">
    <source>
        <dbReference type="PROSITE-ProRule" id="PRU10141"/>
    </source>
</evidence>
<dbReference type="Pfam" id="PF19039">
    <property type="entry name" value="ASK_PH"/>
    <property type="match status" value="1"/>
</dbReference>
<gene>
    <name evidence="11" type="primary">20213366</name>
    <name evidence="10" type="ORF">HELRODRAFT_62517</name>
</gene>
<evidence type="ECO:0000256" key="3">
    <source>
        <dbReference type="ARBA" id="ARBA00022723"/>
    </source>
</evidence>
<dbReference type="InterPro" id="IPR011009">
    <property type="entry name" value="Kinase-like_dom_sf"/>
</dbReference>
<dbReference type="Pfam" id="PF20309">
    <property type="entry name" value="DRHyd-ASK"/>
    <property type="match status" value="1"/>
</dbReference>
<accession>T1FX18</accession>
<dbReference type="RefSeq" id="XP_009009432.1">
    <property type="nucleotide sequence ID" value="XM_009011184.1"/>
</dbReference>
<evidence type="ECO:0000256" key="2">
    <source>
        <dbReference type="ARBA" id="ARBA00022679"/>
    </source>
</evidence>
<dbReference type="GO" id="GO:0038066">
    <property type="term" value="P:p38MAPK cascade"/>
    <property type="evidence" value="ECO:0000318"/>
    <property type="project" value="GO_Central"/>
</dbReference>
<dbReference type="KEGG" id="hro:HELRODRAFT_62517"/>
<dbReference type="PANTHER" id="PTHR11584:SF394">
    <property type="entry name" value="APOPTOTIC SIGNAL-REGULATING KINASE 1, ISOFORM C"/>
    <property type="match status" value="1"/>
</dbReference>
<name>T1FX18_HELRO</name>
<dbReference type="eggNOG" id="KOG4279">
    <property type="taxonomic scope" value="Eukaryota"/>
</dbReference>
<dbReference type="PROSITE" id="PS00108">
    <property type="entry name" value="PROTEIN_KINASE_ST"/>
    <property type="match status" value="1"/>
</dbReference>
<keyword evidence="2" id="KW-0808">Transferase</keyword>
<evidence type="ECO:0000313" key="10">
    <source>
        <dbReference type="EMBL" id="ESO12712.1"/>
    </source>
</evidence>
<dbReference type="InterPro" id="IPR008271">
    <property type="entry name" value="Ser/Thr_kinase_AS"/>
</dbReference>
<dbReference type="GeneID" id="20213366"/>
<evidence type="ECO:0000313" key="11">
    <source>
        <dbReference type="EnsemblMetazoa" id="HelroP62517"/>
    </source>
</evidence>
<dbReference type="EMBL" id="AMQM01000218">
    <property type="status" value="NOT_ANNOTATED_CDS"/>
    <property type="molecule type" value="Genomic_DNA"/>
</dbReference>
<dbReference type="AlphaFoldDB" id="T1FX18"/>
<dbReference type="GO" id="GO:0046872">
    <property type="term" value="F:metal ion binding"/>
    <property type="evidence" value="ECO:0007669"/>
    <property type="project" value="UniProtKB-KW"/>
</dbReference>
<evidence type="ECO:0000313" key="12">
    <source>
        <dbReference type="Proteomes" id="UP000015101"/>
    </source>
</evidence>
<dbReference type="PANTHER" id="PTHR11584">
    <property type="entry name" value="SERINE/THREONINE PROTEIN KINASE"/>
    <property type="match status" value="1"/>
</dbReference>
<dbReference type="InterPro" id="IPR025136">
    <property type="entry name" value="MAP3K_TRAF-bd"/>
</dbReference>
<sequence>MNIKTVNYTKINKWFFYSKCFKIYILKTAFVNFNSIKAELTQINFEKLDFGDTEALDKFYNADVALVDMSLEYQQLSLSYHIGVRESMSMPETVILLHDTNPGFTISVNLTSKKTDFFPYKLGSDGKCVVVDAGATAAEPSGTKTLEKSQTLLHFLKKVMKRVETTSKIHIKEKFLSDLRKIRENNKGPDLERVVVSMRDRMDDPQLLSSDIVFNMLLSYREIQDYNAMVTLVEEIEDVRSQVNETMAIQQLYAFALNRRKKPGDRDKALEFLSHLQCIEQMETPIPDLICLLGRIYKDKFTDSGRQDTEALTNAIKWYQKGFEAQPNEYAGINLATLLVISGEKFSQSTKLQQIALTLNNLIGRKGYLSTLTDYWTVATFFEISVLAEDYSKAVQAAECMMKLDPPDWYLKSTMENIRLITSSRQEENINHNKRDKELFNFWIDFFEEGVEKEKNENYFFTPVLILEPQKVLMPSHFQANMDDEGSQSIRIWHVAPPEDKKIHEWKFMATSLKSVSHYKRDNKAMLLYVYDNSDDFHIFFPSETHKQRYYELVVKMMESVGNPINMELDMEGEIRSTGIRYEYEKDSRGQRVKLGQGSYGCVYAARDLDTQVKIAIKEVPEDSQVDFQILHQEISLHSKLTNPHIVKYLGSLSEDGYFKIFMEQVPGGLLSTLLREIWGPLKDNENTIIFYTRQMVKGLEYLHKNKIVHRDIKGDNVLINTFNGNLKISDFGTSKRLAGKKAAGTFTGTMQFMAPEVIDKGMRGYGQPADIWSLGCTIIEMATGKLPFFELGCPQAAMFKVGYYKIHPEIPECLSENAKDFLLKCFEPVPDKRPTASELLEHSFLAELKTNKVKDGSEFNRSFSSYEISFSVNRKLTHYCMKLCSSFRHAPFINSHVNITSHCTFMHSCSEYTSSIPNSSPSPIPDYTLIPDTAGVREGGFSLTKKDSERRTTLVNLLNEDKEQICERWLNTVSKEANTSIHRVNKVFILQNKVLKQRKIPPHWMFHLDDLLRSAVQSAITVLSPGCNLPYNFFVSINCLIFLCFCRCVAS</sequence>
<dbReference type="Pfam" id="PF00069">
    <property type="entry name" value="Pkinase"/>
    <property type="match status" value="1"/>
</dbReference>
<dbReference type="InterPro" id="IPR017441">
    <property type="entry name" value="Protein_kinase_ATP_BS"/>
</dbReference>
<feature type="domain" description="Protein kinase" evidence="9">
    <location>
        <begin position="589"/>
        <end position="846"/>
    </location>
</feature>
<dbReference type="PROSITE" id="PS50011">
    <property type="entry name" value="PROTEIN_KINASE_DOM"/>
    <property type="match status" value="1"/>
</dbReference>
<evidence type="ECO:0000256" key="1">
    <source>
        <dbReference type="ARBA" id="ARBA00022527"/>
    </source>
</evidence>
<dbReference type="GO" id="GO:0007254">
    <property type="term" value="P:JNK cascade"/>
    <property type="evidence" value="ECO:0000318"/>
    <property type="project" value="GO_Central"/>
</dbReference>
<dbReference type="FunCoup" id="T1FX18">
    <property type="interactions" value="175"/>
</dbReference>
<evidence type="ECO:0000259" key="9">
    <source>
        <dbReference type="PROSITE" id="PS50011"/>
    </source>
</evidence>
<feature type="binding site" evidence="8">
    <location>
        <position position="618"/>
    </location>
    <ligand>
        <name>ATP</name>
        <dbReference type="ChEBI" id="CHEBI:30616"/>
    </ligand>
</feature>
<dbReference type="InParanoid" id="T1FX18"/>
<proteinExistence type="predicted"/>
<dbReference type="InterPro" id="IPR046872">
    <property type="entry name" value="DRHyd-ASK"/>
</dbReference>
<evidence type="ECO:0000256" key="5">
    <source>
        <dbReference type="ARBA" id="ARBA00022777"/>
    </source>
</evidence>
<dbReference type="InterPro" id="IPR043969">
    <property type="entry name" value="MAP3K_PH"/>
</dbReference>
<keyword evidence="3" id="KW-0479">Metal-binding</keyword>
<dbReference type="GO" id="GO:0005524">
    <property type="term" value="F:ATP binding"/>
    <property type="evidence" value="ECO:0007669"/>
    <property type="project" value="UniProtKB-UniRule"/>
</dbReference>
<evidence type="ECO:0000256" key="6">
    <source>
        <dbReference type="ARBA" id="ARBA00022840"/>
    </source>
</evidence>
<evidence type="ECO:0000256" key="4">
    <source>
        <dbReference type="ARBA" id="ARBA00022741"/>
    </source>
</evidence>
<keyword evidence="5" id="KW-0418">Kinase</keyword>
<dbReference type="Gene3D" id="3.30.200.20">
    <property type="entry name" value="Phosphorylase Kinase, domain 1"/>
    <property type="match status" value="1"/>
</dbReference>
<reference evidence="10 12" key="2">
    <citation type="journal article" date="2013" name="Nature">
        <title>Insights into bilaterian evolution from three spiralian genomes.</title>
        <authorList>
            <person name="Simakov O."/>
            <person name="Marletaz F."/>
            <person name="Cho S.J."/>
            <person name="Edsinger-Gonzales E."/>
            <person name="Havlak P."/>
            <person name="Hellsten U."/>
            <person name="Kuo D.H."/>
            <person name="Larsson T."/>
            <person name="Lv J."/>
            <person name="Arendt D."/>
            <person name="Savage R."/>
            <person name="Osoegawa K."/>
            <person name="de Jong P."/>
            <person name="Grimwood J."/>
            <person name="Chapman J.A."/>
            <person name="Shapiro H."/>
            <person name="Aerts A."/>
            <person name="Otillar R.P."/>
            <person name="Terry A.Y."/>
            <person name="Boore J.L."/>
            <person name="Grigoriev I.V."/>
            <person name="Lindberg D.R."/>
            <person name="Seaver E.C."/>
            <person name="Weisblat D.A."/>
            <person name="Putnam N.H."/>
            <person name="Rokhsar D.S."/>
        </authorList>
    </citation>
    <scope>NUCLEOTIDE SEQUENCE</scope>
</reference>
<keyword evidence="12" id="KW-1185">Reference proteome</keyword>
<keyword evidence="4 8" id="KW-0547">Nucleotide-binding</keyword>
<keyword evidence="7" id="KW-0175">Coiled coil</keyword>
<dbReference type="Gene3D" id="1.10.510.10">
    <property type="entry name" value="Transferase(Phosphotransferase) domain 1"/>
    <property type="match status" value="1"/>
</dbReference>
<reference evidence="11" key="3">
    <citation type="submission" date="2015-06" db="UniProtKB">
        <authorList>
            <consortium name="EnsemblMetazoa"/>
        </authorList>
    </citation>
    <scope>IDENTIFICATION</scope>
</reference>
<dbReference type="Pfam" id="PF20302">
    <property type="entry name" value="HisK-N-like"/>
    <property type="match status" value="2"/>
</dbReference>
<dbReference type="InterPro" id="IPR046873">
    <property type="entry name" value="HisK-N-like"/>
</dbReference>
<dbReference type="EnsemblMetazoa" id="HelroT62517">
    <property type="protein sequence ID" value="HelroP62517"/>
    <property type="gene ID" value="HelroG62517"/>
</dbReference>
<dbReference type="OMA" id="NSVQRKQ"/>
<keyword evidence="1" id="KW-0723">Serine/threonine-protein kinase</keyword>
<dbReference type="GO" id="GO:0004674">
    <property type="term" value="F:protein serine/threonine kinase activity"/>
    <property type="evidence" value="ECO:0007669"/>
    <property type="project" value="UniProtKB-KW"/>
</dbReference>
<dbReference type="EMBL" id="KB095811">
    <property type="protein sequence ID" value="ESO12712.1"/>
    <property type="molecule type" value="Genomic_DNA"/>
</dbReference>
<reference evidence="12" key="1">
    <citation type="submission" date="2012-12" db="EMBL/GenBank/DDBJ databases">
        <authorList>
            <person name="Hellsten U."/>
            <person name="Grimwood J."/>
            <person name="Chapman J.A."/>
            <person name="Shapiro H."/>
            <person name="Aerts A."/>
            <person name="Otillar R.P."/>
            <person name="Terry A.Y."/>
            <person name="Boore J.L."/>
            <person name="Simakov O."/>
            <person name="Marletaz F."/>
            <person name="Cho S.-J."/>
            <person name="Edsinger-Gonzales E."/>
            <person name="Havlak P."/>
            <person name="Kuo D.-H."/>
            <person name="Larsson T."/>
            <person name="Lv J."/>
            <person name="Arendt D."/>
            <person name="Savage R."/>
            <person name="Osoegawa K."/>
            <person name="de Jong P."/>
            <person name="Lindberg D.R."/>
            <person name="Seaver E.C."/>
            <person name="Weisblat D.A."/>
            <person name="Putnam N.H."/>
            <person name="Grigoriev I.V."/>
            <person name="Rokhsar D.S."/>
        </authorList>
    </citation>
    <scope>NUCLEOTIDE SEQUENCE</scope>
</reference>
<dbReference type="InterPro" id="IPR000719">
    <property type="entry name" value="Prot_kinase_dom"/>
</dbReference>
<organism evidence="11 12">
    <name type="scientific">Helobdella robusta</name>
    <name type="common">Californian leech</name>
    <dbReference type="NCBI Taxonomy" id="6412"/>
    <lineage>
        <taxon>Eukaryota</taxon>
        <taxon>Metazoa</taxon>
        <taxon>Spiralia</taxon>
        <taxon>Lophotrochozoa</taxon>
        <taxon>Annelida</taxon>
        <taxon>Clitellata</taxon>
        <taxon>Hirudinea</taxon>
        <taxon>Rhynchobdellida</taxon>
        <taxon>Glossiphoniidae</taxon>
        <taxon>Helobdella</taxon>
    </lineage>
</organism>
<dbReference type="GO" id="GO:0004672">
    <property type="term" value="F:protein kinase activity"/>
    <property type="evidence" value="ECO:0000318"/>
    <property type="project" value="GO_Central"/>
</dbReference>
<dbReference type="Proteomes" id="UP000015101">
    <property type="component" value="Unassembled WGS sequence"/>
</dbReference>
<dbReference type="Pfam" id="PF13281">
    <property type="entry name" value="MAP3K_TRAF_bd"/>
    <property type="match status" value="1"/>
</dbReference>
<dbReference type="SMART" id="SM00220">
    <property type="entry name" value="S_TKc"/>
    <property type="match status" value="1"/>
</dbReference>
<dbReference type="HOGENOM" id="CLU_003687_1_0_1"/>
<dbReference type="PROSITE" id="PS00107">
    <property type="entry name" value="PROTEIN_KINASE_ATP"/>
    <property type="match status" value="1"/>
</dbReference>
<dbReference type="OrthoDB" id="275301at2759"/>
<dbReference type="CTD" id="20213366"/>
<protein>
    <recommendedName>
        <fullName evidence="9">Protein kinase domain-containing protein</fullName>
    </recommendedName>
</protein>
<dbReference type="STRING" id="6412.T1FX18"/>
<dbReference type="SUPFAM" id="SSF56112">
    <property type="entry name" value="Protein kinase-like (PK-like)"/>
    <property type="match status" value="1"/>
</dbReference>
<evidence type="ECO:0000256" key="7">
    <source>
        <dbReference type="ARBA" id="ARBA00023054"/>
    </source>
</evidence>